<reference evidence="1" key="1">
    <citation type="submission" date="2019-08" db="EMBL/GenBank/DDBJ databases">
        <authorList>
            <person name="Kucharzyk K."/>
            <person name="Murdoch R.W."/>
            <person name="Higgins S."/>
            <person name="Loffler F."/>
        </authorList>
    </citation>
    <scope>NUCLEOTIDE SEQUENCE</scope>
</reference>
<gene>
    <name evidence="1" type="ORF">SDC9_196543</name>
</gene>
<protein>
    <submittedName>
        <fullName evidence="1">Uncharacterized protein</fullName>
    </submittedName>
</protein>
<evidence type="ECO:0000313" key="1">
    <source>
        <dbReference type="EMBL" id="MPN48930.1"/>
    </source>
</evidence>
<dbReference type="AlphaFoldDB" id="A0A645ICS4"/>
<organism evidence="1">
    <name type="scientific">bioreactor metagenome</name>
    <dbReference type="NCBI Taxonomy" id="1076179"/>
    <lineage>
        <taxon>unclassified sequences</taxon>
        <taxon>metagenomes</taxon>
        <taxon>ecological metagenomes</taxon>
    </lineage>
</organism>
<name>A0A645ICS4_9ZZZZ</name>
<comment type="caution">
    <text evidence="1">The sequence shown here is derived from an EMBL/GenBank/DDBJ whole genome shotgun (WGS) entry which is preliminary data.</text>
</comment>
<proteinExistence type="predicted"/>
<accession>A0A645ICS4</accession>
<sequence>MGGRLVDLQRVGQPAVIVARVGHSPDDGDGHLRYARRPIQRVHRADEAGGVAGGQFQEVGTDALFVVGVAVEEHVRDAVLLAALEHGFLIVLLIDFLVLRADAARRAVEHDVDFLHQLLEAARHRDARFLHRVVFRRDVEHPVRHALFLERPHRQRWRYVRHAHKLHVALARHAVRQPLTYHAVSRDAYLHL</sequence>
<dbReference type="EMBL" id="VSSQ01111702">
    <property type="protein sequence ID" value="MPN48930.1"/>
    <property type="molecule type" value="Genomic_DNA"/>
</dbReference>